<gene>
    <name evidence="1" type="ORF">J2X78_002034</name>
</gene>
<sequence>MEIKKCLLNDVGEILSLYEAARNLQIQRKMVVWPFFQDAFIINEIKEGRLWKIVSNDLIACNWAVTFEDKEIWGEKDKNDAIYIHRICTNPTLRGNRYIDEIVKWAKQYAIQMGKRFVRLDTLGNNTKLITHYTSSGFDFLGIVKLTDTANLPSHYQKEPSCCLFEIDLRNEGG</sequence>
<organism evidence="1 2">
    <name type="scientific">Pedobacter africanus</name>
    <dbReference type="NCBI Taxonomy" id="151894"/>
    <lineage>
        <taxon>Bacteria</taxon>
        <taxon>Pseudomonadati</taxon>
        <taxon>Bacteroidota</taxon>
        <taxon>Sphingobacteriia</taxon>
        <taxon>Sphingobacteriales</taxon>
        <taxon>Sphingobacteriaceae</taxon>
        <taxon>Pedobacter</taxon>
    </lineage>
</organism>
<dbReference type="EMBL" id="JAVDTF010000001">
    <property type="protein sequence ID" value="MDR6783482.1"/>
    <property type="molecule type" value="Genomic_DNA"/>
</dbReference>
<proteinExistence type="predicted"/>
<dbReference type="Proteomes" id="UP001246858">
    <property type="component" value="Unassembled WGS sequence"/>
</dbReference>
<evidence type="ECO:0000313" key="1">
    <source>
        <dbReference type="EMBL" id="MDR6783482.1"/>
    </source>
</evidence>
<protein>
    <submittedName>
        <fullName evidence="1">Uncharacterized protein</fullName>
    </submittedName>
</protein>
<comment type="caution">
    <text evidence="1">The sequence shown here is derived from an EMBL/GenBank/DDBJ whole genome shotgun (WGS) entry which is preliminary data.</text>
</comment>
<keyword evidence="2" id="KW-1185">Reference proteome</keyword>
<reference evidence="1" key="1">
    <citation type="submission" date="2023-07" db="EMBL/GenBank/DDBJ databases">
        <title>Sorghum-associated microbial communities from plants grown in Nebraska, USA.</title>
        <authorList>
            <person name="Schachtman D."/>
        </authorList>
    </citation>
    <scope>NUCLEOTIDE SEQUENCE</scope>
    <source>
        <strain evidence="1">2697</strain>
    </source>
</reference>
<evidence type="ECO:0000313" key="2">
    <source>
        <dbReference type="Proteomes" id="UP001246858"/>
    </source>
</evidence>
<accession>A0ACC6KWD3</accession>
<name>A0ACC6KWD3_9SPHI</name>